<sequence length="73" mass="8096">MSPRPRGRPPGSIPEPERSRLLSALRAADKADTALRHAVREARAAHGSVREIADLLGKSTNTIQRWTRADDER</sequence>
<dbReference type="Proteomes" id="UP000218842">
    <property type="component" value="Unassembled WGS sequence"/>
</dbReference>
<evidence type="ECO:0000313" key="2">
    <source>
        <dbReference type="Proteomes" id="UP000218842"/>
    </source>
</evidence>
<accession>A0A2A3LF44</accession>
<reference evidence="1 2" key="1">
    <citation type="journal article" date="2017" name="Genome Biol. Evol.">
        <title>Population Structure and Local Adaptation of MAC Lung Disease Agent Mycobacterium avium subsp. hominissuis.</title>
        <authorList>
            <person name="Yano H."/>
            <person name="Iwamoto T."/>
            <person name="Nishiuchi Y."/>
            <person name="Nakajima C."/>
            <person name="Starkova D.A."/>
            <person name="Mokrousov I."/>
            <person name="Narvskaya O."/>
            <person name="Yoshida S."/>
            <person name="Arikawa K."/>
            <person name="Nakanishi N."/>
            <person name="Osaki K."/>
            <person name="Nakagawa I."/>
            <person name="Ato M."/>
            <person name="Suzuki Y."/>
            <person name="Maruyama F."/>
        </authorList>
    </citation>
    <scope>NUCLEOTIDE SEQUENCE [LARGE SCALE GENOMIC DNA]</scope>
    <source>
        <strain evidence="1 2">OCU466</strain>
    </source>
</reference>
<dbReference type="AlphaFoldDB" id="A0A2A3LF44"/>
<gene>
    <name evidence="1" type="ORF">XV03_00080</name>
</gene>
<organism evidence="1 2">
    <name type="scientific">Mycobacterium avium subsp. hominissuis</name>
    <dbReference type="NCBI Taxonomy" id="439334"/>
    <lineage>
        <taxon>Bacteria</taxon>
        <taxon>Bacillati</taxon>
        <taxon>Actinomycetota</taxon>
        <taxon>Actinomycetes</taxon>
        <taxon>Mycobacteriales</taxon>
        <taxon>Mycobacteriaceae</taxon>
        <taxon>Mycobacterium</taxon>
        <taxon>Mycobacterium avium complex (MAC)</taxon>
    </lineage>
</organism>
<comment type="caution">
    <text evidence="1">The sequence shown here is derived from an EMBL/GenBank/DDBJ whole genome shotgun (WGS) entry which is preliminary data.</text>
</comment>
<evidence type="ECO:0000313" key="1">
    <source>
        <dbReference type="EMBL" id="PBJ41607.1"/>
    </source>
</evidence>
<dbReference type="EMBL" id="LBGZ01000001">
    <property type="protein sequence ID" value="PBJ41607.1"/>
    <property type="molecule type" value="Genomic_DNA"/>
</dbReference>
<proteinExistence type="predicted"/>
<name>A0A2A3LF44_MYCAV</name>
<protein>
    <recommendedName>
        <fullName evidence="3">Helix-turn-helix domain-containing protein</fullName>
    </recommendedName>
</protein>
<evidence type="ECO:0008006" key="3">
    <source>
        <dbReference type="Google" id="ProtNLM"/>
    </source>
</evidence>